<organism evidence="6 7">
    <name type="scientific">Neolewinella lacunae</name>
    <dbReference type="NCBI Taxonomy" id="1517758"/>
    <lineage>
        <taxon>Bacteria</taxon>
        <taxon>Pseudomonadati</taxon>
        <taxon>Bacteroidota</taxon>
        <taxon>Saprospiria</taxon>
        <taxon>Saprospirales</taxon>
        <taxon>Lewinellaceae</taxon>
        <taxon>Neolewinella</taxon>
    </lineage>
</organism>
<dbReference type="Proteomes" id="UP000650081">
    <property type="component" value="Unassembled WGS sequence"/>
</dbReference>
<dbReference type="PANTHER" id="PTHR30246:SF1">
    <property type="entry name" value="2-DEHYDRO-3-DEOXY-6-PHOSPHOGALACTONATE ALDOLASE-RELATED"/>
    <property type="match status" value="1"/>
</dbReference>
<dbReference type="AlphaFoldDB" id="A0A923TDT0"/>
<comment type="pathway">
    <text evidence="1">Carbohydrate acid metabolism.</text>
</comment>
<dbReference type="EMBL" id="JACSIT010000118">
    <property type="protein sequence ID" value="MBC6995187.1"/>
    <property type="molecule type" value="Genomic_DNA"/>
</dbReference>
<comment type="similarity">
    <text evidence="2">Belongs to the KHG/KDPG aldolase family.</text>
</comment>
<evidence type="ECO:0000256" key="2">
    <source>
        <dbReference type="ARBA" id="ARBA00006906"/>
    </source>
</evidence>
<dbReference type="GO" id="GO:0008675">
    <property type="term" value="F:2-dehydro-3-deoxy-phosphogluconate aldolase activity"/>
    <property type="evidence" value="ECO:0007669"/>
    <property type="project" value="UniProtKB-EC"/>
</dbReference>
<evidence type="ECO:0000256" key="4">
    <source>
        <dbReference type="ARBA" id="ARBA00023239"/>
    </source>
</evidence>
<proteinExistence type="inferred from homology"/>
<evidence type="ECO:0000256" key="3">
    <source>
        <dbReference type="ARBA" id="ARBA00011233"/>
    </source>
</evidence>
<accession>A0A923TDT0</accession>
<dbReference type="CDD" id="cd00452">
    <property type="entry name" value="KDPG_aldolase"/>
    <property type="match status" value="1"/>
</dbReference>
<comment type="subunit">
    <text evidence="3">Homotrimer.</text>
</comment>
<reference evidence="6" key="1">
    <citation type="submission" date="2020-08" db="EMBL/GenBank/DDBJ databases">
        <title>Lewinella bacteria from marine environments.</title>
        <authorList>
            <person name="Zhong Y."/>
        </authorList>
    </citation>
    <scope>NUCLEOTIDE SEQUENCE</scope>
    <source>
        <strain evidence="6">KCTC 42187</strain>
    </source>
</reference>
<dbReference type="InterPro" id="IPR000887">
    <property type="entry name" value="Aldlse_KDPG_KHG"/>
</dbReference>
<sequence length="221" mass="23433">MQRLTVYQTVLDQAIVPLAYLADPAKAIKVIDAVYAGGLRTFEFTNRGVGAHKVFDLLAEHCRANYPDLALGVGSVVDAPTAALYIQLGADFIVSPMLVEDIAPLCNRRKIGWMPGCFTPSEISRAESLGAEIVKVFPGNAVAPGFISALLAPSPWTSIMVTGGVSLEAANLRRWFGEGAVAVGMGSGLLRSDLLKAEDYAGIERLAAETLRMVKAARQGG</sequence>
<protein>
    <submittedName>
        <fullName evidence="6">Bifunctional 4-hydroxy-2-oxoglutarate aldolase/2-dehydro-3-deoxy-phosphogluconate aldolase</fullName>
        <ecNumber evidence="6">4.1.2.14</ecNumber>
        <ecNumber evidence="6">4.1.3.16</ecNumber>
    </submittedName>
</protein>
<evidence type="ECO:0000313" key="6">
    <source>
        <dbReference type="EMBL" id="MBC6995187.1"/>
    </source>
</evidence>
<name>A0A923TDT0_9BACT</name>
<comment type="caution">
    <text evidence="6">The sequence shown here is derived from an EMBL/GenBank/DDBJ whole genome shotgun (WGS) entry which is preliminary data.</text>
</comment>
<dbReference type="Pfam" id="PF01081">
    <property type="entry name" value="Aldolase"/>
    <property type="match status" value="1"/>
</dbReference>
<evidence type="ECO:0000256" key="1">
    <source>
        <dbReference type="ARBA" id="ARBA00004761"/>
    </source>
</evidence>
<dbReference type="EC" id="4.1.3.16" evidence="6"/>
<keyword evidence="4 6" id="KW-0456">Lyase</keyword>
<dbReference type="InterPro" id="IPR013785">
    <property type="entry name" value="Aldolase_TIM"/>
</dbReference>
<dbReference type="EC" id="4.1.2.14" evidence="6"/>
<keyword evidence="7" id="KW-1185">Reference proteome</keyword>
<dbReference type="PANTHER" id="PTHR30246">
    <property type="entry name" value="2-KETO-3-DEOXY-6-PHOSPHOGLUCONATE ALDOLASE"/>
    <property type="match status" value="1"/>
</dbReference>
<dbReference type="RefSeq" id="WP_187467233.1">
    <property type="nucleotide sequence ID" value="NZ_JACSIT010000118.1"/>
</dbReference>
<evidence type="ECO:0000256" key="5">
    <source>
        <dbReference type="ARBA" id="ARBA00023277"/>
    </source>
</evidence>
<dbReference type="GO" id="GO:0008700">
    <property type="term" value="F:(R,S)-4-hydroxy-2-oxoglutarate aldolase activity"/>
    <property type="evidence" value="ECO:0007669"/>
    <property type="project" value="UniProtKB-EC"/>
</dbReference>
<gene>
    <name evidence="6" type="ORF">H9S92_13490</name>
</gene>
<dbReference type="Gene3D" id="3.20.20.70">
    <property type="entry name" value="Aldolase class I"/>
    <property type="match status" value="1"/>
</dbReference>
<evidence type="ECO:0000313" key="7">
    <source>
        <dbReference type="Proteomes" id="UP000650081"/>
    </source>
</evidence>
<dbReference type="SUPFAM" id="SSF51569">
    <property type="entry name" value="Aldolase"/>
    <property type="match status" value="1"/>
</dbReference>
<keyword evidence="5" id="KW-0119">Carbohydrate metabolism</keyword>